<evidence type="ECO:0000313" key="1">
    <source>
        <dbReference type="EMBL" id="PXF60636.1"/>
    </source>
</evidence>
<reference evidence="1" key="1">
    <citation type="submission" date="2018-01" db="EMBL/GenBank/DDBJ databases">
        <authorList>
            <person name="Krukenberg V."/>
        </authorList>
    </citation>
    <scope>NUCLEOTIDE SEQUENCE</scope>
    <source>
        <strain evidence="1">E20ANME2</strain>
    </source>
</reference>
<dbReference type="EMBL" id="PQXF01000013">
    <property type="protein sequence ID" value="PXF60636.1"/>
    <property type="molecule type" value="Genomic_DNA"/>
</dbReference>
<evidence type="ECO:0000313" key="2">
    <source>
        <dbReference type="Proteomes" id="UP000248329"/>
    </source>
</evidence>
<accession>A0AC61L2L6</accession>
<protein>
    <submittedName>
        <fullName evidence="1">Rubredoxin</fullName>
    </submittedName>
</protein>
<comment type="caution">
    <text evidence="1">The sequence shown here is derived from an EMBL/GenBank/DDBJ whole genome shotgun (WGS) entry which is preliminary data.</text>
</comment>
<proteinExistence type="predicted"/>
<dbReference type="Proteomes" id="UP000248329">
    <property type="component" value="Unassembled WGS sequence"/>
</dbReference>
<gene>
    <name evidence="1" type="ORF">C4B59_08165</name>
</gene>
<organism evidence="1 2">
    <name type="scientific">Candidatus Methanogaster sp</name>
    <dbReference type="NCBI Taxonomy" id="3386292"/>
    <lineage>
        <taxon>Archaea</taxon>
        <taxon>Methanobacteriati</taxon>
        <taxon>Methanobacteriota</taxon>
        <taxon>Stenosarchaea group</taxon>
        <taxon>Methanomicrobia</taxon>
        <taxon>Methanosarcinales</taxon>
        <taxon>ANME-2 cluster</taxon>
        <taxon>Candidatus Methanogasteraceae</taxon>
        <taxon>Candidatus Methanogaster</taxon>
    </lineage>
</organism>
<sequence length="53" mass="6022">MTNYKCKMCGYLYRPERGDPASGIEPGTEFENLPDDWKCPSCGVGKEFFKPVE</sequence>
<name>A0AC61L2L6_9EURY</name>